<accession>A0A1W9KSK5</accession>
<dbReference type="PROSITE" id="PS50003">
    <property type="entry name" value="PH_DOMAIN"/>
    <property type="match status" value="1"/>
</dbReference>
<comment type="caution">
    <text evidence="2">The sequence shown here is derived from an EMBL/GenBank/DDBJ whole genome shotgun (WGS) entry which is preliminary data.</text>
</comment>
<reference evidence="2 3" key="1">
    <citation type="submission" date="2017-01" db="EMBL/GenBank/DDBJ databases">
        <title>Novel large sulfur bacteria in the metagenomes of groundwater-fed chemosynthetic microbial mats in the Lake Huron basin.</title>
        <authorList>
            <person name="Sharrar A.M."/>
            <person name="Flood B.E."/>
            <person name="Bailey J.V."/>
            <person name="Jones D.S."/>
            <person name="Biddanda B."/>
            <person name="Ruberg S.A."/>
            <person name="Marcus D.N."/>
            <person name="Dick G.J."/>
        </authorList>
    </citation>
    <scope>NUCLEOTIDE SEQUENCE [LARGE SCALE GENOMIC DNA]</scope>
    <source>
        <strain evidence="2">A7</strain>
    </source>
</reference>
<feature type="domain" description="PH" evidence="1">
    <location>
        <begin position="1"/>
        <end position="67"/>
    </location>
</feature>
<name>A0A1W9KSK5_9BURK</name>
<evidence type="ECO:0000313" key="3">
    <source>
        <dbReference type="Proteomes" id="UP000192505"/>
    </source>
</evidence>
<evidence type="ECO:0000259" key="1">
    <source>
        <dbReference type="PROSITE" id="PS50003"/>
    </source>
</evidence>
<protein>
    <recommendedName>
        <fullName evidence="1">PH domain-containing protein</fullName>
    </recommendedName>
</protein>
<gene>
    <name evidence="2" type="ORF">BWK72_14110</name>
</gene>
<dbReference type="AlphaFoldDB" id="A0A1W9KSK5"/>
<evidence type="ECO:0000313" key="2">
    <source>
        <dbReference type="EMBL" id="OQW87335.1"/>
    </source>
</evidence>
<organism evidence="2 3">
    <name type="scientific">Rhodoferax ferrireducens</name>
    <dbReference type="NCBI Taxonomy" id="192843"/>
    <lineage>
        <taxon>Bacteria</taxon>
        <taxon>Pseudomonadati</taxon>
        <taxon>Pseudomonadota</taxon>
        <taxon>Betaproteobacteria</taxon>
        <taxon>Burkholderiales</taxon>
        <taxon>Comamonadaceae</taxon>
        <taxon>Rhodoferax</taxon>
    </lineage>
</organism>
<dbReference type="InterPro" id="IPR001849">
    <property type="entry name" value="PH_domain"/>
</dbReference>
<dbReference type="Proteomes" id="UP000192505">
    <property type="component" value="Unassembled WGS sequence"/>
</dbReference>
<proteinExistence type="predicted"/>
<dbReference type="EMBL" id="MTEI01000009">
    <property type="protein sequence ID" value="OQW87335.1"/>
    <property type="molecule type" value="Genomic_DNA"/>
</dbReference>
<sequence length="96" mass="11135">MPLDDSAMSLLHDAQRHCAAFEKSERCFWVFSEEYEGGGGEDYEVAPYNVDLRDRRVWLTAINEQIALKHSAADRREMQKVAQVFTEYLDTHPNLD</sequence>